<proteinExistence type="predicted"/>
<dbReference type="EMBL" id="JARJLG010000024">
    <property type="protein sequence ID" value="KAJ7770292.1"/>
    <property type="molecule type" value="Genomic_DNA"/>
</dbReference>
<comment type="caution">
    <text evidence="1">The sequence shown here is derived from an EMBL/GenBank/DDBJ whole genome shotgun (WGS) entry which is preliminary data.</text>
</comment>
<gene>
    <name evidence="1" type="ORF">DFH07DRAFT_711827</name>
</gene>
<name>A0AAD7JTS9_9AGAR</name>
<reference evidence="1" key="1">
    <citation type="submission" date="2023-03" db="EMBL/GenBank/DDBJ databases">
        <title>Massive genome expansion in bonnet fungi (Mycena s.s.) driven by repeated elements and novel gene families across ecological guilds.</title>
        <authorList>
            <consortium name="Lawrence Berkeley National Laboratory"/>
            <person name="Harder C.B."/>
            <person name="Miyauchi S."/>
            <person name="Viragh M."/>
            <person name="Kuo A."/>
            <person name="Thoen E."/>
            <person name="Andreopoulos B."/>
            <person name="Lu D."/>
            <person name="Skrede I."/>
            <person name="Drula E."/>
            <person name="Henrissat B."/>
            <person name="Morin E."/>
            <person name="Kohler A."/>
            <person name="Barry K."/>
            <person name="LaButti K."/>
            <person name="Morin E."/>
            <person name="Salamov A."/>
            <person name="Lipzen A."/>
            <person name="Mereny Z."/>
            <person name="Hegedus B."/>
            <person name="Baldrian P."/>
            <person name="Stursova M."/>
            <person name="Weitz H."/>
            <person name="Taylor A."/>
            <person name="Grigoriev I.V."/>
            <person name="Nagy L.G."/>
            <person name="Martin F."/>
            <person name="Kauserud H."/>
        </authorList>
    </citation>
    <scope>NUCLEOTIDE SEQUENCE</scope>
    <source>
        <strain evidence="1">CBHHK188m</strain>
    </source>
</reference>
<dbReference type="AlphaFoldDB" id="A0AAD7JTS9"/>
<accession>A0AAD7JTS9</accession>
<protein>
    <submittedName>
        <fullName evidence="1">Uncharacterized protein</fullName>
    </submittedName>
</protein>
<sequence length="58" mass="7102">MVVRDVRHRWNYTHAMIERGLLLKQAIDSWVLEREELRPLFLKAEDWKLLEMLGRVLK</sequence>
<keyword evidence="2" id="KW-1185">Reference proteome</keyword>
<organism evidence="1 2">
    <name type="scientific">Mycena maculata</name>
    <dbReference type="NCBI Taxonomy" id="230809"/>
    <lineage>
        <taxon>Eukaryota</taxon>
        <taxon>Fungi</taxon>
        <taxon>Dikarya</taxon>
        <taxon>Basidiomycota</taxon>
        <taxon>Agaricomycotina</taxon>
        <taxon>Agaricomycetes</taxon>
        <taxon>Agaricomycetidae</taxon>
        <taxon>Agaricales</taxon>
        <taxon>Marasmiineae</taxon>
        <taxon>Mycenaceae</taxon>
        <taxon>Mycena</taxon>
    </lineage>
</organism>
<evidence type="ECO:0000313" key="1">
    <source>
        <dbReference type="EMBL" id="KAJ7770292.1"/>
    </source>
</evidence>
<feature type="non-terminal residue" evidence="1">
    <location>
        <position position="1"/>
    </location>
</feature>
<evidence type="ECO:0000313" key="2">
    <source>
        <dbReference type="Proteomes" id="UP001215280"/>
    </source>
</evidence>
<dbReference type="Proteomes" id="UP001215280">
    <property type="component" value="Unassembled WGS sequence"/>
</dbReference>